<dbReference type="STRING" id="1448316.A0A395GR15"/>
<dbReference type="VEuPathDB" id="FungiDB:BO80DRAFT_468551"/>
<evidence type="ECO:0000313" key="3">
    <source>
        <dbReference type="EMBL" id="RAK96513.1"/>
    </source>
</evidence>
<dbReference type="RefSeq" id="XP_025570841.1">
    <property type="nucleotide sequence ID" value="XM_025722943.1"/>
</dbReference>
<accession>A0A395GR15</accession>
<evidence type="ECO:0000256" key="1">
    <source>
        <dbReference type="SAM" id="MobiDB-lite"/>
    </source>
</evidence>
<protein>
    <recommendedName>
        <fullName evidence="2">F-box domain-containing protein</fullName>
    </recommendedName>
</protein>
<gene>
    <name evidence="3" type="ORF">BO80DRAFT_468551</name>
</gene>
<reference evidence="3 4" key="1">
    <citation type="submission" date="2018-02" db="EMBL/GenBank/DDBJ databases">
        <title>The genomes of Aspergillus section Nigri reveals drivers in fungal speciation.</title>
        <authorList>
            <consortium name="DOE Joint Genome Institute"/>
            <person name="Vesth T.C."/>
            <person name="Nybo J."/>
            <person name="Theobald S."/>
            <person name="Brandl J."/>
            <person name="Frisvad J.C."/>
            <person name="Nielsen K.F."/>
            <person name="Lyhne E.K."/>
            <person name="Kogle M.E."/>
            <person name="Kuo A."/>
            <person name="Riley R."/>
            <person name="Clum A."/>
            <person name="Nolan M."/>
            <person name="Lipzen A."/>
            <person name="Salamov A."/>
            <person name="Henrissat B."/>
            <person name="Wiebenga A."/>
            <person name="De vries R.P."/>
            <person name="Grigoriev I.V."/>
            <person name="Mortensen U.H."/>
            <person name="Andersen M.R."/>
            <person name="Baker S.E."/>
        </authorList>
    </citation>
    <scope>NUCLEOTIDE SEQUENCE [LARGE SCALE GENOMIC DNA]</scope>
    <source>
        <strain evidence="3 4">CBS 121593</strain>
    </source>
</reference>
<dbReference type="EMBL" id="KZ824474">
    <property type="protein sequence ID" value="RAK96513.1"/>
    <property type="molecule type" value="Genomic_DNA"/>
</dbReference>
<dbReference type="Pfam" id="PF12937">
    <property type="entry name" value="F-box-like"/>
    <property type="match status" value="1"/>
</dbReference>
<evidence type="ECO:0000313" key="4">
    <source>
        <dbReference type="Proteomes" id="UP000249402"/>
    </source>
</evidence>
<feature type="region of interest" description="Disordered" evidence="1">
    <location>
        <begin position="316"/>
        <end position="359"/>
    </location>
</feature>
<name>A0A395GR15_9EURO</name>
<dbReference type="OrthoDB" id="3800738at2759"/>
<dbReference type="SUPFAM" id="SSF81383">
    <property type="entry name" value="F-box domain"/>
    <property type="match status" value="1"/>
</dbReference>
<dbReference type="GeneID" id="37227808"/>
<proteinExistence type="predicted"/>
<dbReference type="SMART" id="SM00256">
    <property type="entry name" value="FBOX"/>
    <property type="match status" value="1"/>
</dbReference>
<sequence>MVNRDNPIVFVLCVDNMLRECKTEMGTIPPYVNEQTILTAKFHSKTPKPAPPHPAQTKVLTTPDTLLTILHYLPPHDLLSSERVCRLWNTLIKSTHTLQCILGYRFPSPPPEHPTFNPLLQWLFPSLFPITPSTKTTLYFVPETIHSLPFAHNRKYHEKVFSEHASWRRMKPMDVPCRIKKLVIHWKDTESHEPRDAAYRVYDPWAGQDPVLGADMALVWDFVLCGLGAYAERGMVVQWVLREGVDGGEGEGGIGYECSVLVGQKNRLERGRGTFRFSCLRLPVEMESEGWGYLGGKNEVEVREWQVARKEEERSLLWKTGDDEDDEDDTGSDDEFDYLSDSDVEFPGGPSLDTSHSGDEWDWDAAVVCSKNPELSWRV</sequence>
<feature type="domain" description="F-box" evidence="2">
    <location>
        <begin position="61"/>
        <end position="101"/>
    </location>
</feature>
<dbReference type="Proteomes" id="UP000249402">
    <property type="component" value="Unassembled WGS sequence"/>
</dbReference>
<dbReference type="InterPro" id="IPR001810">
    <property type="entry name" value="F-box_dom"/>
</dbReference>
<dbReference type="InterPro" id="IPR036047">
    <property type="entry name" value="F-box-like_dom_sf"/>
</dbReference>
<organism evidence="3 4">
    <name type="scientific">Aspergillus ibericus CBS 121593</name>
    <dbReference type="NCBI Taxonomy" id="1448316"/>
    <lineage>
        <taxon>Eukaryota</taxon>
        <taxon>Fungi</taxon>
        <taxon>Dikarya</taxon>
        <taxon>Ascomycota</taxon>
        <taxon>Pezizomycotina</taxon>
        <taxon>Eurotiomycetes</taxon>
        <taxon>Eurotiomycetidae</taxon>
        <taxon>Eurotiales</taxon>
        <taxon>Aspergillaceae</taxon>
        <taxon>Aspergillus</taxon>
        <taxon>Aspergillus subgen. Circumdati</taxon>
    </lineage>
</organism>
<dbReference type="CDD" id="cd09917">
    <property type="entry name" value="F-box_SF"/>
    <property type="match status" value="1"/>
</dbReference>
<dbReference type="AlphaFoldDB" id="A0A395GR15"/>
<feature type="compositionally biased region" description="Acidic residues" evidence="1">
    <location>
        <begin position="322"/>
        <end position="344"/>
    </location>
</feature>
<evidence type="ECO:0000259" key="2">
    <source>
        <dbReference type="SMART" id="SM00256"/>
    </source>
</evidence>
<keyword evidence="4" id="KW-1185">Reference proteome</keyword>
<dbReference type="Gene3D" id="1.20.1280.50">
    <property type="match status" value="1"/>
</dbReference>